<organism evidence="3 4">
    <name type="scientific">Kingdonia uniflora</name>
    <dbReference type="NCBI Taxonomy" id="39325"/>
    <lineage>
        <taxon>Eukaryota</taxon>
        <taxon>Viridiplantae</taxon>
        <taxon>Streptophyta</taxon>
        <taxon>Embryophyta</taxon>
        <taxon>Tracheophyta</taxon>
        <taxon>Spermatophyta</taxon>
        <taxon>Magnoliopsida</taxon>
        <taxon>Ranunculales</taxon>
        <taxon>Circaeasteraceae</taxon>
        <taxon>Kingdonia</taxon>
    </lineage>
</organism>
<proteinExistence type="predicted"/>
<name>A0A7J7N2Y7_9MAGN</name>
<feature type="repeat" description="PPR" evidence="2">
    <location>
        <begin position="156"/>
        <end position="190"/>
    </location>
</feature>
<evidence type="ECO:0000313" key="3">
    <source>
        <dbReference type="EMBL" id="KAF6161559.1"/>
    </source>
</evidence>
<dbReference type="EMBL" id="JACGCM010001129">
    <property type="protein sequence ID" value="KAF6161559.1"/>
    <property type="molecule type" value="Genomic_DNA"/>
</dbReference>
<reference evidence="3 4" key="1">
    <citation type="journal article" date="2020" name="IScience">
        <title>Genome Sequencing of the Endangered Kingdonia uniflora (Circaeasteraceae, Ranunculales) Reveals Potential Mechanisms of Evolutionary Specialization.</title>
        <authorList>
            <person name="Sun Y."/>
            <person name="Deng T."/>
            <person name="Zhang A."/>
            <person name="Moore M.J."/>
            <person name="Landis J.B."/>
            <person name="Lin N."/>
            <person name="Zhang H."/>
            <person name="Zhang X."/>
            <person name="Huang J."/>
            <person name="Zhang X."/>
            <person name="Sun H."/>
            <person name="Wang H."/>
        </authorList>
    </citation>
    <scope>NUCLEOTIDE SEQUENCE [LARGE SCALE GENOMIC DNA]</scope>
    <source>
        <strain evidence="3">TB1705</strain>
        <tissue evidence="3">Leaf</tissue>
    </source>
</reference>
<comment type="caution">
    <text evidence="3">The sequence shown here is derived from an EMBL/GenBank/DDBJ whole genome shotgun (WGS) entry which is preliminary data.</text>
</comment>
<dbReference type="Pfam" id="PF01535">
    <property type="entry name" value="PPR"/>
    <property type="match status" value="2"/>
</dbReference>
<dbReference type="Proteomes" id="UP000541444">
    <property type="component" value="Unassembled WGS sequence"/>
</dbReference>
<dbReference type="GO" id="GO:0003723">
    <property type="term" value="F:RNA binding"/>
    <property type="evidence" value="ECO:0007669"/>
    <property type="project" value="InterPro"/>
</dbReference>
<keyword evidence="4" id="KW-1185">Reference proteome</keyword>
<evidence type="ECO:0000313" key="4">
    <source>
        <dbReference type="Proteomes" id="UP000541444"/>
    </source>
</evidence>
<gene>
    <name evidence="3" type="ORF">GIB67_009438</name>
</gene>
<dbReference type="AlphaFoldDB" id="A0A7J7N2Y7"/>
<evidence type="ECO:0008006" key="5">
    <source>
        <dbReference type="Google" id="ProtNLM"/>
    </source>
</evidence>
<dbReference type="PANTHER" id="PTHR47926">
    <property type="entry name" value="PENTATRICOPEPTIDE REPEAT-CONTAINING PROTEIN"/>
    <property type="match status" value="1"/>
</dbReference>
<protein>
    <recommendedName>
        <fullName evidence="5">Pentatricopeptide repeat-containing protein</fullName>
    </recommendedName>
</protein>
<dbReference type="Gene3D" id="1.25.40.10">
    <property type="entry name" value="Tetratricopeptide repeat domain"/>
    <property type="match status" value="1"/>
</dbReference>
<sequence length="268" mass="30271">MDRGLDKLISLEYFDENVQGDLDKGFLCYTPQLEYGLSLPLSNLVKGIMNIIGACPAQLNRNMLEIINICESLNRLWEEKEVERKISPEDVLQFYGVKSYSASRAALVNGKQFHGMVIKHGFGMYRLIGNATLDMYPKRGCMDGASLCFGNIVSKNVISWTSLIIGFCKNRLGDEALKAFGQMEMEGVIPNKIIFLGVLYACSHAGLVQEGLKHFNIMINNYCFTTMMEHYTCMVDLLARSGYLEQILEFIEKKNFSQTRCKAPYNSS</sequence>
<evidence type="ECO:0000256" key="2">
    <source>
        <dbReference type="PROSITE-ProRule" id="PRU00708"/>
    </source>
</evidence>
<dbReference type="PROSITE" id="PS51375">
    <property type="entry name" value="PPR"/>
    <property type="match status" value="1"/>
</dbReference>
<dbReference type="InterPro" id="IPR002885">
    <property type="entry name" value="PPR_rpt"/>
</dbReference>
<evidence type="ECO:0000256" key="1">
    <source>
        <dbReference type="ARBA" id="ARBA00022737"/>
    </source>
</evidence>
<dbReference type="InterPro" id="IPR046960">
    <property type="entry name" value="PPR_At4g14850-like_plant"/>
</dbReference>
<dbReference type="PANTHER" id="PTHR47926:SF423">
    <property type="entry name" value="REPEAT-CONTAINING PROTEIN, PUTATIVE-RELATED"/>
    <property type="match status" value="1"/>
</dbReference>
<dbReference type="NCBIfam" id="TIGR00756">
    <property type="entry name" value="PPR"/>
    <property type="match status" value="1"/>
</dbReference>
<dbReference type="GO" id="GO:0009451">
    <property type="term" value="P:RNA modification"/>
    <property type="evidence" value="ECO:0007669"/>
    <property type="project" value="InterPro"/>
</dbReference>
<accession>A0A7J7N2Y7</accession>
<dbReference type="OrthoDB" id="1372509at2759"/>
<keyword evidence="1" id="KW-0677">Repeat</keyword>
<dbReference type="FunFam" id="1.25.40.10:FF:000031">
    <property type="entry name" value="Pentatricopeptide repeat-containing protein mitochondrial"/>
    <property type="match status" value="1"/>
</dbReference>
<dbReference type="InterPro" id="IPR011990">
    <property type="entry name" value="TPR-like_helical_dom_sf"/>
</dbReference>